<keyword evidence="1" id="KW-0812">Transmembrane</keyword>
<evidence type="ECO:0000256" key="1">
    <source>
        <dbReference type="SAM" id="Phobius"/>
    </source>
</evidence>
<reference evidence="2" key="1">
    <citation type="journal article" date="2017" name="Science">
        <title>Giant viruses with an expanded complement of translation system components.</title>
        <authorList>
            <person name="Schulz F."/>
            <person name="Yutin N."/>
            <person name="Ivanova N.N."/>
            <person name="Ortega D.R."/>
            <person name="Lee T.K."/>
            <person name="Vierheilig J."/>
            <person name="Daims H."/>
            <person name="Horn M."/>
            <person name="Wagner M."/>
            <person name="Jensen G.J."/>
            <person name="Kyrpides N.C."/>
            <person name="Koonin E.V."/>
            <person name="Woyke T."/>
        </authorList>
    </citation>
    <scope>NUCLEOTIDE SEQUENCE</scope>
    <source>
        <strain evidence="2">KNV1</strain>
    </source>
</reference>
<evidence type="ECO:0000313" key="2">
    <source>
        <dbReference type="EMBL" id="ARF11767.1"/>
    </source>
</evidence>
<proteinExistence type="predicted"/>
<sequence>MGAYTFIDSFRNNEIFRNTLIIIAFILFFLQISIELNIILGLVLAYLLILYLKEKDDIRIQTEEKEKDTKLSFIKPHFEKINKEKDKDFIDFVFSVQDFYVFNPRAYEEFIDNMDSFFELRELVFNDETFNNYYFQIADSKKNNALNSFHSLIFSLPNDKTYTEKFDRAHKRLETLLNREFNKMYDQITFVLQKNGPDTLKRPVSQDLEPKSYMHYFDDKDFTYQFY</sequence>
<gene>
    <name evidence="2" type="ORF">Klosneuvirus_2_203</name>
</gene>
<organism evidence="2">
    <name type="scientific">Klosneuvirus KNV1</name>
    <dbReference type="NCBI Taxonomy" id="1977640"/>
    <lineage>
        <taxon>Viruses</taxon>
        <taxon>Varidnaviria</taxon>
        <taxon>Bamfordvirae</taxon>
        <taxon>Nucleocytoviricota</taxon>
        <taxon>Megaviricetes</taxon>
        <taxon>Imitervirales</taxon>
        <taxon>Mimiviridae</taxon>
        <taxon>Klosneuvirinae</taxon>
        <taxon>Klosneuvirus</taxon>
    </lineage>
</organism>
<accession>A0A1V0SJ66</accession>
<keyword evidence="1" id="KW-1133">Transmembrane helix</keyword>
<feature type="transmembrane region" description="Helical" evidence="1">
    <location>
        <begin position="20"/>
        <end position="52"/>
    </location>
</feature>
<keyword evidence="1" id="KW-0472">Membrane</keyword>
<dbReference type="EMBL" id="KY684109">
    <property type="protein sequence ID" value="ARF11767.1"/>
    <property type="molecule type" value="Genomic_DNA"/>
</dbReference>
<protein>
    <submittedName>
        <fullName evidence="2">Uncharacterized protein</fullName>
    </submittedName>
</protein>
<name>A0A1V0SJ66_9VIRU</name>